<organism evidence="1 2">
    <name type="scientific">Prorocentrum cordatum</name>
    <dbReference type="NCBI Taxonomy" id="2364126"/>
    <lineage>
        <taxon>Eukaryota</taxon>
        <taxon>Sar</taxon>
        <taxon>Alveolata</taxon>
        <taxon>Dinophyceae</taxon>
        <taxon>Prorocentrales</taxon>
        <taxon>Prorocentraceae</taxon>
        <taxon>Prorocentrum</taxon>
    </lineage>
</organism>
<evidence type="ECO:0008006" key="3">
    <source>
        <dbReference type="Google" id="ProtNLM"/>
    </source>
</evidence>
<keyword evidence="2" id="KW-1185">Reference proteome</keyword>
<accession>A0ABN9TPH8</accession>
<dbReference type="Proteomes" id="UP001189429">
    <property type="component" value="Unassembled WGS sequence"/>
</dbReference>
<comment type="caution">
    <text evidence="1">The sequence shown here is derived from an EMBL/GenBank/DDBJ whole genome shotgun (WGS) entry which is preliminary data.</text>
</comment>
<proteinExistence type="predicted"/>
<name>A0ABN9TPH8_9DINO</name>
<dbReference type="EMBL" id="CAUYUJ010014948">
    <property type="protein sequence ID" value="CAK0847997.1"/>
    <property type="molecule type" value="Genomic_DNA"/>
</dbReference>
<evidence type="ECO:0000313" key="2">
    <source>
        <dbReference type="Proteomes" id="UP001189429"/>
    </source>
</evidence>
<sequence length="150" mass="16013">MATLSSSAGIAEAFVSGKCFEMGQGYEDMIYIKDALSGAYNNGVGWLQTVAGIGAFWFNRQSLRDDERVRDAVASVALSLAAFAADLTDYLGNTVVLIDKFDTIEEAFLGDGTLSDGSRTVMFFRGSFDEAGARVNLWSIVGICMGCMAA</sequence>
<protein>
    <recommendedName>
        <fullName evidence="3">H(+)-exporting diphosphatase</fullName>
    </recommendedName>
</protein>
<gene>
    <name evidence="1" type="ORF">PCOR1329_LOCUS41058</name>
</gene>
<reference evidence="1" key="1">
    <citation type="submission" date="2023-10" db="EMBL/GenBank/DDBJ databases">
        <authorList>
            <person name="Chen Y."/>
            <person name="Shah S."/>
            <person name="Dougan E. K."/>
            <person name="Thang M."/>
            <person name="Chan C."/>
        </authorList>
    </citation>
    <scope>NUCLEOTIDE SEQUENCE [LARGE SCALE GENOMIC DNA]</scope>
</reference>
<evidence type="ECO:0000313" key="1">
    <source>
        <dbReference type="EMBL" id="CAK0847997.1"/>
    </source>
</evidence>